<organism evidence="1 2">
    <name type="scientific">Cronartium quercuum f. sp. fusiforme G11</name>
    <dbReference type="NCBI Taxonomy" id="708437"/>
    <lineage>
        <taxon>Eukaryota</taxon>
        <taxon>Fungi</taxon>
        <taxon>Dikarya</taxon>
        <taxon>Basidiomycota</taxon>
        <taxon>Pucciniomycotina</taxon>
        <taxon>Pucciniomycetes</taxon>
        <taxon>Pucciniales</taxon>
        <taxon>Coleosporiaceae</taxon>
        <taxon>Cronartium</taxon>
    </lineage>
</organism>
<reference evidence="1" key="1">
    <citation type="submission" date="2013-11" db="EMBL/GenBank/DDBJ databases">
        <title>Genome sequence of the fusiform rust pathogen reveals effectors for host alternation and coevolution with pine.</title>
        <authorList>
            <consortium name="DOE Joint Genome Institute"/>
            <person name="Smith K."/>
            <person name="Pendleton A."/>
            <person name="Kubisiak T."/>
            <person name="Anderson C."/>
            <person name="Salamov A."/>
            <person name="Aerts A."/>
            <person name="Riley R."/>
            <person name="Clum A."/>
            <person name="Lindquist E."/>
            <person name="Ence D."/>
            <person name="Campbell M."/>
            <person name="Kronenberg Z."/>
            <person name="Feau N."/>
            <person name="Dhillon B."/>
            <person name="Hamelin R."/>
            <person name="Burleigh J."/>
            <person name="Smith J."/>
            <person name="Yandell M."/>
            <person name="Nelson C."/>
            <person name="Grigoriev I."/>
            <person name="Davis J."/>
        </authorList>
    </citation>
    <scope>NUCLEOTIDE SEQUENCE</scope>
    <source>
        <strain evidence="1">G11</strain>
    </source>
</reference>
<name>A0A9P6NCJ5_9BASI</name>
<proteinExistence type="predicted"/>
<accession>A0A9P6NCJ5</accession>
<comment type="caution">
    <text evidence="1">The sequence shown here is derived from an EMBL/GenBank/DDBJ whole genome shotgun (WGS) entry which is preliminary data.</text>
</comment>
<gene>
    <name evidence="1" type="ORF">CROQUDRAFT_136016</name>
</gene>
<sequence length="128" mass="14768">MTKDTFDKVYGGTFSSTASPFLANSHILQVPGAITGSLSYQGRDMVWACWNLKRWWILRWHLESHAKAILHPLGEEYTFKCKSNETVLAETLWQNEMSHMLLKGILPKMYHIAMKCMKVLVDMACLWC</sequence>
<dbReference type="Proteomes" id="UP000886653">
    <property type="component" value="Unassembled WGS sequence"/>
</dbReference>
<evidence type="ECO:0000313" key="1">
    <source>
        <dbReference type="EMBL" id="KAG0141679.1"/>
    </source>
</evidence>
<protein>
    <submittedName>
        <fullName evidence="1">Uncharacterized protein</fullName>
    </submittedName>
</protein>
<dbReference type="AlphaFoldDB" id="A0A9P6NCJ5"/>
<keyword evidence="2" id="KW-1185">Reference proteome</keyword>
<dbReference type="EMBL" id="MU167376">
    <property type="protein sequence ID" value="KAG0141679.1"/>
    <property type="molecule type" value="Genomic_DNA"/>
</dbReference>
<evidence type="ECO:0000313" key="2">
    <source>
        <dbReference type="Proteomes" id="UP000886653"/>
    </source>
</evidence>